<keyword evidence="2 14" id="KW-0004">4Fe-4S</keyword>
<dbReference type="InterPro" id="IPR038135">
    <property type="entry name" value="Methylthiotransferase_N_sf"/>
</dbReference>
<dbReference type="OrthoDB" id="9805215at2"/>
<keyword evidence="19" id="KW-1185">Reference proteome</keyword>
<dbReference type="SMART" id="SM00729">
    <property type="entry name" value="Elp3"/>
    <property type="match status" value="1"/>
</dbReference>
<dbReference type="InterPro" id="IPR058240">
    <property type="entry name" value="rSAM_sf"/>
</dbReference>
<dbReference type="GO" id="GO:0035597">
    <property type="term" value="F:tRNA-2-methylthio-N(6)-dimethylallyladenosine(37) synthase activity"/>
    <property type="evidence" value="ECO:0007669"/>
    <property type="project" value="UniProtKB-EC"/>
</dbReference>
<dbReference type="InterPro" id="IPR005839">
    <property type="entry name" value="Methylthiotransferase"/>
</dbReference>
<evidence type="ECO:0000256" key="4">
    <source>
        <dbReference type="ARBA" id="ARBA00022679"/>
    </source>
</evidence>
<dbReference type="InterPro" id="IPR020612">
    <property type="entry name" value="Methylthiotransferase_CS"/>
</dbReference>
<feature type="domain" description="TRAM" evidence="15">
    <location>
        <begin position="378"/>
        <end position="438"/>
    </location>
</feature>
<dbReference type="GO" id="GO:0046872">
    <property type="term" value="F:metal ion binding"/>
    <property type="evidence" value="ECO:0007669"/>
    <property type="project" value="UniProtKB-KW"/>
</dbReference>
<sequence>MTKKIFIKTYGCQMNEYDSDQISNLMGKMDSYQSTDQVEDADLVVLNTCSIREKAEDKVYGQLGRLRELKNKKPTMKIAVGGCVASQEGENIIKRAPYVDLVFGPQTLHKIPSLLKENERAGSAQIDISFPAIEKFDQLPQVKSNGPSAYVSIMEGCSKYCSFCVVPYTRGEEVSRPAEDIIEEILRLTQQGVIELNLLGQNVNAYRYKDKKGFEYDFAELINLISEIDEIKRIRFTTSHPNEMNDTLIECFQKNHKLANFIHLPIQSGSDRILSAMKRNYLYLEYKQIIKKLKAASPNILISSDFIVGFPGETDQDHQQTIKAIKEIDFDYSYSFLYSARPGTPASYLKDSTNEEIKKDRLQEIQSLINEQGKNHTHALMNSEQRVLIDEKVDDITFKGKTDNNRIIEIKTKQDILNQMVKVKVIKTTDKRIIGELV</sequence>
<keyword evidence="4 14" id="KW-0808">Transferase</keyword>
<dbReference type="PROSITE" id="PS51918">
    <property type="entry name" value="RADICAL_SAM"/>
    <property type="match status" value="1"/>
</dbReference>
<dbReference type="PANTHER" id="PTHR43020:SF2">
    <property type="entry name" value="MITOCHONDRIAL TRNA METHYLTHIOTRANSFERASE CDK5RAP1"/>
    <property type="match status" value="1"/>
</dbReference>
<keyword evidence="8 14" id="KW-0408">Iron</keyword>
<dbReference type="Gene3D" id="3.40.50.12160">
    <property type="entry name" value="Methylthiotransferase, N-terminal domain"/>
    <property type="match status" value="1"/>
</dbReference>
<organism evidence="18 19">
    <name type="scientific">Methylophilales bacterium MBRS-H7</name>
    <dbReference type="NCBI Taxonomy" id="1623450"/>
    <lineage>
        <taxon>Bacteria</taxon>
        <taxon>Pseudomonadati</taxon>
        <taxon>Pseudomonadota</taxon>
        <taxon>Betaproteobacteria</taxon>
        <taxon>Nitrosomonadales</taxon>
        <taxon>OM43 clade</taxon>
    </lineage>
</organism>
<dbReference type="GO" id="GO:0005829">
    <property type="term" value="C:cytosol"/>
    <property type="evidence" value="ECO:0007669"/>
    <property type="project" value="TreeGrafter"/>
</dbReference>
<comment type="similarity">
    <text evidence="14">Belongs to the methylthiotransferase family. MiaB subfamily.</text>
</comment>
<feature type="domain" description="MTTase N-terminal" evidence="16">
    <location>
        <begin position="3"/>
        <end position="120"/>
    </location>
</feature>
<dbReference type="InterPro" id="IPR002792">
    <property type="entry name" value="TRAM_dom"/>
</dbReference>
<evidence type="ECO:0000313" key="18">
    <source>
        <dbReference type="EMBL" id="AKO66100.1"/>
    </source>
</evidence>
<comment type="cofactor">
    <cofactor evidence="14">
        <name>[4Fe-4S] cluster</name>
        <dbReference type="ChEBI" id="CHEBI:49883"/>
    </cofactor>
    <text evidence="14">Binds 2 [4Fe-4S] clusters. One cluster is coordinated with 3 cysteines and an exchangeable S-adenosyl-L-methionine.</text>
</comment>
<dbReference type="HAMAP" id="MF_01864">
    <property type="entry name" value="tRNA_metthiotr_MiaB"/>
    <property type="match status" value="1"/>
</dbReference>
<dbReference type="SFLD" id="SFLDG01082">
    <property type="entry name" value="B12-binding_domain_containing"/>
    <property type="match status" value="1"/>
</dbReference>
<feature type="binding site" evidence="14">
    <location>
        <position position="49"/>
    </location>
    <ligand>
        <name>[4Fe-4S] cluster</name>
        <dbReference type="ChEBI" id="CHEBI:49883"/>
        <label>1</label>
    </ligand>
</feature>
<gene>
    <name evidence="14" type="primary">miaB</name>
    <name evidence="18" type="ORF">VI33_05250</name>
</gene>
<dbReference type="PROSITE" id="PS51449">
    <property type="entry name" value="MTTASE_N"/>
    <property type="match status" value="1"/>
</dbReference>
<evidence type="ECO:0000256" key="12">
    <source>
        <dbReference type="ARBA" id="ARBA00052380"/>
    </source>
</evidence>
<feature type="binding site" evidence="14">
    <location>
        <position position="157"/>
    </location>
    <ligand>
        <name>[4Fe-4S] cluster</name>
        <dbReference type="ChEBI" id="CHEBI:49883"/>
        <label>2</label>
        <note>4Fe-4S-S-AdoMet</note>
    </ligand>
</feature>
<dbReference type="FunFam" id="3.40.50.12160:FF:000001">
    <property type="entry name" value="tRNA-2-methylthio-N(6)-dimethylallyladenosine synthase"/>
    <property type="match status" value="1"/>
</dbReference>
<dbReference type="GO" id="GO:0051539">
    <property type="term" value="F:4 iron, 4 sulfur cluster binding"/>
    <property type="evidence" value="ECO:0007669"/>
    <property type="project" value="UniProtKB-UniRule"/>
</dbReference>
<dbReference type="InterPro" id="IPR013848">
    <property type="entry name" value="Methylthiotransferase_N"/>
</dbReference>
<keyword evidence="7 14" id="KW-0479">Metal-binding</keyword>
<keyword evidence="3 14" id="KW-0963">Cytoplasm</keyword>
<dbReference type="SFLD" id="SFLDF00273">
    <property type="entry name" value="(dimethylallyl)adenosine_tRNA"/>
    <property type="match status" value="1"/>
</dbReference>
<evidence type="ECO:0000256" key="7">
    <source>
        <dbReference type="ARBA" id="ARBA00022723"/>
    </source>
</evidence>
<dbReference type="InterPro" id="IPR006638">
    <property type="entry name" value="Elp3/MiaA/NifB-like_rSAM"/>
</dbReference>
<evidence type="ECO:0000256" key="3">
    <source>
        <dbReference type="ARBA" id="ARBA00022490"/>
    </source>
</evidence>
<evidence type="ECO:0000256" key="11">
    <source>
        <dbReference type="ARBA" id="ARBA00050926"/>
    </source>
</evidence>
<evidence type="ECO:0000256" key="6">
    <source>
        <dbReference type="ARBA" id="ARBA00022694"/>
    </source>
</evidence>
<evidence type="ECO:0000259" key="17">
    <source>
        <dbReference type="PROSITE" id="PS51918"/>
    </source>
</evidence>
<dbReference type="PATRIC" id="fig|1623450.3.peg.1045"/>
<feature type="binding site" evidence="14">
    <location>
        <position position="164"/>
    </location>
    <ligand>
        <name>[4Fe-4S] cluster</name>
        <dbReference type="ChEBI" id="CHEBI:49883"/>
        <label>2</label>
        <note>4Fe-4S-S-AdoMet</note>
    </ligand>
</feature>
<dbReference type="NCBIfam" id="TIGR00089">
    <property type="entry name" value="MiaB/RimO family radical SAM methylthiotransferase"/>
    <property type="match status" value="1"/>
</dbReference>
<evidence type="ECO:0000256" key="2">
    <source>
        <dbReference type="ARBA" id="ARBA00022485"/>
    </source>
</evidence>
<evidence type="ECO:0000256" key="1">
    <source>
        <dbReference type="ARBA" id="ARBA00003234"/>
    </source>
</evidence>
<dbReference type="Proteomes" id="UP000066549">
    <property type="component" value="Chromosome"/>
</dbReference>
<dbReference type="InterPro" id="IPR006463">
    <property type="entry name" value="MiaB_methiolase"/>
</dbReference>
<protein>
    <recommendedName>
        <fullName evidence="10 14">tRNA-2-methylthio-N(6)-dimethylallyladenosine synthase</fullName>
        <ecNumber evidence="10 14">2.8.4.3</ecNumber>
    </recommendedName>
    <alternativeName>
        <fullName evidence="14">(Dimethylallyl)adenosine tRNA methylthiotransferase MiaB</fullName>
    </alternativeName>
    <alternativeName>
        <fullName evidence="14">tRNA-i(6)A37 methylthiotransferase</fullName>
    </alternativeName>
</protein>
<dbReference type="Pfam" id="PF04055">
    <property type="entry name" value="Radical_SAM"/>
    <property type="match status" value="1"/>
</dbReference>
<feature type="binding site" evidence="14">
    <location>
        <position position="161"/>
    </location>
    <ligand>
        <name>[4Fe-4S] cluster</name>
        <dbReference type="ChEBI" id="CHEBI:49883"/>
        <label>2</label>
        <note>4Fe-4S-S-AdoMet</note>
    </ligand>
</feature>
<evidence type="ECO:0000256" key="9">
    <source>
        <dbReference type="ARBA" id="ARBA00023014"/>
    </source>
</evidence>
<feature type="binding site" evidence="14">
    <location>
        <position position="83"/>
    </location>
    <ligand>
        <name>[4Fe-4S] cluster</name>
        <dbReference type="ChEBI" id="CHEBI:49883"/>
        <label>1</label>
    </ligand>
</feature>
<evidence type="ECO:0000313" key="19">
    <source>
        <dbReference type="Proteomes" id="UP000066549"/>
    </source>
</evidence>
<reference evidence="18 19" key="1">
    <citation type="submission" date="2015-03" db="EMBL/GenBank/DDBJ databases">
        <title>Comparative analysis of the OM43 clade including a novel species from Red Sea uncovers genomic and metabolic diversity among marine methylotrophs.</title>
        <authorList>
            <person name="Jimenez-Infante F."/>
            <person name="Ngugi D.K."/>
            <person name="Vinu M."/>
            <person name="Alam I."/>
            <person name="Kamau A."/>
            <person name="Blom J."/>
            <person name="Bajic V.B."/>
            <person name="Stingl U."/>
        </authorList>
    </citation>
    <scope>NUCLEOTIDE SEQUENCE [LARGE SCALE GENOMIC DNA]</scope>
    <source>
        <strain evidence="18 19">MBRSH7</strain>
    </source>
</reference>
<keyword evidence="6 14" id="KW-0819">tRNA processing</keyword>
<keyword evidence="9 14" id="KW-0411">Iron-sulfur</keyword>
<dbReference type="AlphaFoldDB" id="A0A0H4J223"/>
<dbReference type="EMBL" id="CP011002">
    <property type="protein sequence ID" value="AKO66100.1"/>
    <property type="molecule type" value="Genomic_DNA"/>
</dbReference>
<dbReference type="PANTHER" id="PTHR43020">
    <property type="entry name" value="CDK5 REGULATORY SUBUNIT-ASSOCIATED PROTEIN 1"/>
    <property type="match status" value="1"/>
</dbReference>
<proteinExistence type="inferred from homology"/>
<name>A0A0H4J223_9PROT</name>
<evidence type="ECO:0000259" key="15">
    <source>
        <dbReference type="PROSITE" id="PS50926"/>
    </source>
</evidence>
<dbReference type="Gene3D" id="3.80.30.20">
    <property type="entry name" value="tm_1862 like domain"/>
    <property type="match status" value="1"/>
</dbReference>
<dbReference type="PROSITE" id="PS50926">
    <property type="entry name" value="TRAM"/>
    <property type="match status" value="1"/>
</dbReference>
<dbReference type="SFLD" id="SFLDG01061">
    <property type="entry name" value="methylthiotransferase"/>
    <property type="match status" value="1"/>
</dbReference>
<comment type="subunit">
    <text evidence="14">Monomer.</text>
</comment>
<dbReference type="InterPro" id="IPR023404">
    <property type="entry name" value="rSAM_horseshoe"/>
</dbReference>
<dbReference type="InterPro" id="IPR007197">
    <property type="entry name" value="rSAM"/>
</dbReference>
<evidence type="ECO:0000256" key="8">
    <source>
        <dbReference type="ARBA" id="ARBA00023004"/>
    </source>
</evidence>
<keyword evidence="5 14" id="KW-0949">S-adenosyl-L-methionine</keyword>
<dbReference type="SFLD" id="SFLDS00029">
    <property type="entry name" value="Radical_SAM"/>
    <property type="match status" value="1"/>
</dbReference>
<evidence type="ECO:0000256" key="13">
    <source>
        <dbReference type="ARBA" id="ARBA00052587"/>
    </source>
</evidence>
<evidence type="ECO:0000256" key="14">
    <source>
        <dbReference type="HAMAP-Rule" id="MF_01864"/>
    </source>
</evidence>
<evidence type="ECO:0000259" key="16">
    <source>
        <dbReference type="PROSITE" id="PS51449"/>
    </source>
</evidence>
<dbReference type="CDD" id="cd01335">
    <property type="entry name" value="Radical_SAM"/>
    <property type="match status" value="1"/>
</dbReference>
<dbReference type="PROSITE" id="PS01278">
    <property type="entry name" value="MTTASE_RADICAL"/>
    <property type="match status" value="1"/>
</dbReference>
<dbReference type="Pfam" id="PF00919">
    <property type="entry name" value="UPF0004"/>
    <property type="match status" value="1"/>
</dbReference>
<comment type="subcellular location">
    <subcellularLocation>
        <location evidence="14">Cytoplasm</location>
    </subcellularLocation>
</comment>
<dbReference type="FunFam" id="3.80.30.20:FF:000001">
    <property type="entry name" value="tRNA-2-methylthio-N(6)-dimethylallyladenosine synthase 2"/>
    <property type="match status" value="1"/>
</dbReference>
<evidence type="ECO:0000256" key="10">
    <source>
        <dbReference type="ARBA" id="ARBA00033765"/>
    </source>
</evidence>
<comment type="catalytic activity">
    <reaction evidence="13">
        <text>N(6)-dimethylallyladenosine(37) in tRNA + (sulfur carrier)-SH + AH2 + 2 S-adenosyl-L-methionine = 2-methylsulfanyl-N(6)-dimethylallyladenosine(37) in tRNA + (sulfur carrier)-H + 5'-deoxyadenosine + L-methionine + A + S-adenosyl-L-homocysteine + 2 H(+)</text>
        <dbReference type="Rhea" id="RHEA:37067"/>
        <dbReference type="Rhea" id="RHEA-COMP:10375"/>
        <dbReference type="Rhea" id="RHEA-COMP:10376"/>
        <dbReference type="Rhea" id="RHEA-COMP:14737"/>
        <dbReference type="Rhea" id="RHEA-COMP:14739"/>
        <dbReference type="ChEBI" id="CHEBI:13193"/>
        <dbReference type="ChEBI" id="CHEBI:15378"/>
        <dbReference type="ChEBI" id="CHEBI:17319"/>
        <dbReference type="ChEBI" id="CHEBI:17499"/>
        <dbReference type="ChEBI" id="CHEBI:29917"/>
        <dbReference type="ChEBI" id="CHEBI:57844"/>
        <dbReference type="ChEBI" id="CHEBI:57856"/>
        <dbReference type="ChEBI" id="CHEBI:59789"/>
        <dbReference type="ChEBI" id="CHEBI:64428"/>
        <dbReference type="ChEBI" id="CHEBI:74415"/>
        <dbReference type="ChEBI" id="CHEBI:74417"/>
        <dbReference type="EC" id="2.8.4.3"/>
    </reaction>
    <physiologicalReaction direction="left-to-right" evidence="13">
        <dbReference type="Rhea" id="RHEA:37068"/>
    </physiologicalReaction>
</comment>
<dbReference type="NCBIfam" id="TIGR01574">
    <property type="entry name" value="miaB-methiolase"/>
    <property type="match status" value="1"/>
</dbReference>
<evidence type="ECO:0000256" key="5">
    <source>
        <dbReference type="ARBA" id="ARBA00022691"/>
    </source>
</evidence>
<dbReference type="SUPFAM" id="SSF102114">
    <property type="entry name" value="Radical SAM enzymes"/>
    <property type="match status" value="1"/>
</dbReference>
<comment type="catalytic activity">
    <reaction evidence="11">
        <text>N(6)-dimethylallyladenosine(37) in tRNA + (sulfur carrier)-SH + AH2 + S-adenosyl-L-methionine = 2-thio-N(6)-dimethylallyladenosine(37) in tRNA + (sulfur carrier)-H + 5'-deoxyadenosine + L-methionine + A + H(+)</text>
        <dbReference type="Rhea" id="RHEA:36339"/>
        <dbReference type="Rhea" id="RHEA-COMP:10375"/>
        <dbReference type="Rhea" id="RHEA-COMP:10377"/>
        <dbReference type="Rhea" id="RHEA-COMP:14737"/>
        <dbReference type="Rhea" id="RHEA-COMP:14739"/>
        <dbReference type="ChEBI" id="CHEBI:13193"/>
        <dbReference type="ChEBI" id="CHEBI:15378"/>
        <dbReference type="ChEBI" id="CHEBI:17319"/>
        <dbReference type="ChEBI" id="CHEBI:17499"/>
        <dbReference type="ChEBI" id="CHEBI:29917"/>
        <dbReference type="ChEBI" id="CHEBI:57844"/>
        <dbReference type="ChEBI" id="CHEBI:59789"/>
        <dbReference type="ChEBI" id="CHEBI:64428"/>
        <dbReference type="ChEBI" id="CHEBI:74415"/>
        <dbReference type="ChEBI" id="CHEBI:74416"/>
    </reaction>
    <physiologicalReaction direction="left-to-right" evidence="11">
        <dbReference type="Rhea" id="RHEA:36340"/>
    </physiologicalReaction>
</comment>
<dbReference type="EC" id="2.8.4.3" evidence="10 14"/>
<comment type="catalytic activity">
    <reaction evidence="12">
        <text>2-thio-N(6)-dimethylallyladenosine(37) in tRNA + S-adenosyl-L-methionine = 2-methylsulfanyl-N(6)-dimethylallyladenosine(37) in tRNA + S-adenosyl-L-homocysteine + H(+)</text>
        <dbReference type="Rhea" id="RHEA:37063"/>
        <dbReference type="Rhea" id="RHEA-COMP:10376"/>
        <dbReference type="Rhea" id="RHEA-COMP:10377"/>
        <dbReference type="ChEBI" id="CHEBI:15378"/>
        <dbReference type="ChEBI" id="CHEBI:57856"/>
        <dbReference type="ChEBI" id="CHEBI:59789"/>
        <dbReference type="ChEBI" id="CHEBI:74416"/>
        <dbReference type="ChEBI" id="CHEBI:74417"/>
    </reaction>
    <physiologicalReaction direction="left-to-right" evidence="12">
        <dbReference type="Rhea" id="RHEA:37064"/>
    </physiologicalReaction>
</comment>
<feature type="domain" description="Radical SAM core" evidence="17">
    <location>
        <begin position="143"/>
        <end position="375"/>
    </location>
</feature>
<comment type="function">
    <text evidence="1 14">Catalyzes the methylthiolation of N6-(dimethylallyl)adenosine (i(6)A), leading to the formation of 2-methylthio-N6-(dimethylallyl)adenosine (ms(2)i(6)A) at position 37 in tRNAs that read codons beginning with uridine.</text>
</comment>
<accession>A0A0H4J223</accession>
<feature type="binding site" evidence="14">
    <location>
        <position position="12"/>
    </location>
    <ligand>
        <name>[4Fe-4S] cluster</name>
        <dbReference type="ChEBI" id="CHEBI:49883"/>
        <label>1</label>
    </ligand>
</feature>